<evidence type="ECO:0000256" key="1">
    <source>
        <dbReference type="ARBA" id="ARBA00004514"/>
    </source>
</evidence>
<evidence type="ECO:0000256" key="5">
    <source>
        <dbReference type="ARBA" id="ARBA00022917"/>
    </source>
</evidence>
<dbReference type="Pfam" id="PF24894">
    <property type="entry name" value="Hexapep_GlmU"/>
    <property type="match status" value="1"/>
</dbReference>
<evidence type="ECO:0000313" key="11">
    <source>
        <dbReference type="EMBL" id="CAH7688729.1"/>
    </source>
</evidence>
<evidence type="ECO:0000256" key="9">
    <source>
        <dbReference type="SAM" id="MobiDB-lite"/>
    </source>
</evidence>
<dbReference type="PANTHER" id="PTHR45989">
    <property type="entry name" value="TRANSLATION INITIATION FACTOR EIF-2B SUBUNIT GAMMA"/>
    <property type="match status" value="1"/>
</dbReference>
<dbReference type="SUPFAM" id="SSF53448">
    <property type="entry name" value="Nucleotide-diphospho-sugar transferases"/>
    <property type="match status" value="1"/>
</dbReference>
<comment type="similarity">
    <text evidence="2">Belongs to the eIF-2B gamma/epsilon subunits family.</text>
</comment>
<dbReference type="EMBL" id="CALTRL010006006">
    <property type="protein sequence ID" value="CAH7688729.1"/>
    <property type="molecule type" value="Genomic_DNA"/>
</dbReference>
<evidence type="ECO:0000313" key="12">
    <source>
        <dbReference type="Proteomes" id="UP001153365"/>
    </source>
</evidence>
<feature type="compositionally biased region" description="Polar residues" evidence="9">
    <location>
        <begin position="317"/>
        <end position="335"/>
    </location>
</feature>
<dbReference type="InterPro" id="IPR051960">
    <property type="entry name" value="eIF2B_gamma"/>
</dbReference>
<dbReference type="InterPro" id="IPR029044">
    <property type="entry name" value="Nucleotide-diphossugar_trans"/>
</dbReference>
<dbReference type="GO" id="GO:0005085">
    <property type="term" value="F:guanyl-nucleotide exchange factor activity"/>
    <property type="evidence" value="ECO:0007669"/>
    <property type="project" value="TreeGrafter"/>
</dbReference>
<evidence type="ECO:0000256" key="2">
    <source>
        <dbReference type="ARBA" id="ARBA00007878"/>
    </source>
</evidence>
<feature type="region of interest" description="Disordered" evidence="9">
    <location>
        <begin position="317"/>
        <end position="344"/>
    </location>
</feature>
<proteinExistence type="inferred from homology"/>
<organism evidence="11 12">
    <name type="scientific">Phakopsora pachyrhizi</name>
    <name type="common">Asian soybean rust disease fungus</name>
    <dbReference type="NCBI Taxonomy" id="170000"/>
    <lineage>
        <taxon>Eukaryota</taxon>
        <taxon>Fungi</taxon>
        <taxon>Dikarya</taxon>
        <taxon>Basidiomycota</taxon>
        <taxon>Pucciniomycotina</taxon>
        <taxon>Pucciniomycetes</taxon>
        <taxon>Pucciniales</taxon>
        <taxon>Phakopsoraceae</taxon>
        <taxon>Phakopsora</taxon>
    </lineage>
</organism>
<keyword evidence="5" id="KW-0648">Protein biosynthesis</keyword>
<evidence type="ECO:0000256" key="4">
    <source>
        <dbReference type="ARBA" id="ARBA00022540"/>
    </source>
</evidence>
<accession>A0AAV0BRN2</accession>
<dbReference type="SUPFAM" id="SSF51161">
    <property type="entry name" value="Trimeric LpxA-like enzymes"/>
    <property type="match status" value="1"/>
</dbReference>
<evidence type="ECO:0000256" key="6">
    <source>
        <dbReference type="ARBA" id="ARBA00044196"/>
    </source>
</evidence>
<dbReference type="PANTHER" id="PTHR45989:SF1">
    <property type="entry name" value="TRANSLATION INITIATION FACTOR EIF-2B SUBUNIT GAMMA"/>
    <property type="match status" value="1"/>
</dbReference>
<keyword evidence="4" id="KW-0396">Initiation factor</keyword>
<evidence type="ECO:0000256" key="3">
    <source>
        <dbReference type="ARBA" id="ARBA00022490"/>
    </source>
</evidence>
<keyword evidence="3" id="KW-0963">Cytoplasm</keyword>
<dbReference type="GO" id="GO:0005829">
    <property type="term" value="C:cytosol"/>
    <property type="evidence" value="ECO:0007669"/>
    <property type="project" value="UniProtKB-SubCell"/>
</dbReference>
<comment type="subcellular location">
    <subcellularLocation>
        <location evidence="1">Cytoplasm</location>
        <location evidence="1">Cytosol</location>
    </subcellularLocation>
</comment>
<keyword evidence="12" id="KW-1185">Reference proteome</keyword>
<reference evidence="11" key="1">
    <citation type="submission" date="2022-06" db="EMBL/GenBank/DDBJ databases">
        <authorList>
            <consortium name="SYNGENTA / RWTH Aachen University"/>
        </authorList>
    </citation>
    <scope>NUCLEOTIDE SEQUENCE</scope>
</reference>
<gene>
    <name evidence="11" type="ORF">PPACK8108_LOCUS23731</name>
</gene>
<dbReference type="InterPro" id="IPR056818">
    <property type="entry name" value="GlmU/GlgC-like_hexapep"/>
</dbReference>
<dbReference type="GO" id="GO:0003743">
    <property type="term" value="F:translation initiation factor activity"/>
    <property type="evidence" value="ECO:0007669"/>
    <property type="project" value="UniProtKB-KW"/>
</dbReference>
<dbReference type="InterPro" id="IPR011004">
    <property type="entry name" value="Trimer_LpxA-like_sf"/>
</dbReference>
<comment type="subunit">
    <text evidence="8">Component of the translation initiation factor 2B (eIF2B) complex which is a heterodecamer of two sets of five different subunits: alpha, beta, gamma, delta and epsilon. Subunits alpha, beta and delta comprise a regulatory subcomplex and subunits epsilon and gamma comprise a catalytic subcomplex. Within the complex, the hexameric regulatory complex resides at the center, with the two heterodimeric catalytic subcomplexes bound on opposite sides.</text>
</comment>
<dbReference type="AlphaFoldDB" id="A0AAV0BRN2"/>
<dbReference type="Proteomes" id="UP001153365">
    <property type="component" value="Unassembled WGS sequence"/>
</dbReference>
<dbReference type="Gene3D" id="3.90.550.10">
    <property type="entry name" value="Spore Coat Polysaccharide Biosynthesis Protein SpsA, Chain A"/>
    <property type="match status" value="1"/>
</dbReference>
<comment type="caution">
    <text evidence="11">The sequence shown here is derived from an EMBL/GenBank/DDBJ whole genome shotgun (WGS) entry which is preliminary data.</text>
</comment>
<dbReference type="GO" id="GO:0005851">
    <property type="term" value="C:eukaryotic translation initiation factor 2B complex"/>
    <property type="evidence" value="ECO:0007669"/>
    <property type="project" value="TreeGrafter"/>
</dbReference>
<evidence type="ECO:0000256" key="8">
    <source>
        <dbReference type="ARBA" id="ARBA00046432"/>
    </source>
</evidence>
<feature type="domain" description="Glucose-1-phosphate adenylyltransferase/Bifunctional protein GlmU-like C-terminal hexapeptide" evidence="10">
    <location>
        <begin position="488"/>
        <end position="554"/>
    </location>
</feature>
<dbReference type="Gene3D" id="2.160.10.10">
    <property type="entry name" value="Hexapeptide repeat proteins"/>
    <property type="match status" value="1"/>
</dbReference>
<name>A0AAV0BRN2_PHAPC</name>
<protein>
    <recommendedName>
        <fullName evidence="6">Translation initiation factor eIF2B subunit gamma</fullName>
    </recommendedName>
    <alternativeName>
        <fullName evidence="7">eIF2B GDP-GTP exchange factor subunit gamma</fullName>
    </alternativeName>
</protein>
<sequence length="581" mass="65117">MLLSKDECFDSYTVVILVGLGENLFPVINNDQLDRNVQPTESDSIKLSKSNLPILNRPLLDLTLDWIEQSSELRDLLILSSESQRSTLNSIIRSRRSSSDSINPLSIRLECLPHHDLLGRGTAGTLRWAIQSALIKTSFVVLPCDLYFQFNRTLSRNSNYRSSSAQLDRLYDRTLSGLVDSHRTNQNLITSVFYERDANSIGLKHDPNPNLVTLDPRSGIILNLQELDGFGSEIEIRMRMIERYPMNVMSSNLVCAHIFICSPLVMDLLVGLNQFSSFKDQFVPWLIKNQWQPGLLEKSLTNSTKKLNILQDPQNLALQSSTTNPNPLARSNNPTRRGIRTPLTANSTPLTISRNFSYISLDDQPRALTPILYPKNPQTGSGGLGPPRTRNDGYAVEAGRLNSNNFFDGCEKEGESDVSLRDVGTGLRCDYVIWKSSDGFVCRANSVNGYGEINRKALKIDFEDRNRNNNNRRNVILNKTEDGGTWSNDSVVNSRGFRLMENGSVKRSVVGSYNVIGKNSKVSNSVLMERVTIGEHVKIENCIICNDVKIFDRVELKDCEIESGTVIESNFIGKGEKIAKC</sequence>
<dbReference type="GO" id="GO:0002183">
    <property type="term" value="P:cytoplasmic translational initiation"/>
    <property type="evidence" value="ECO:0007669"/>
    <property type="project" value="TreeGrafter"/>
</dbReference>
<evidence type="ECO:0000256" key="7">
    <source>
        <dbReference type="ARBA" id="ARBA00044229"/>
    </source>
</evidence>
<evidence type="ECO:0000259" key="10">
    <source>
        <dbReference type="Pfam" id="PF24894"/>
    </source>
</evidence>